<comment type="caution">
    <text evidence="1">The sequence shown here is derived from an EMBL/GenBank/DDBJ whole genome shotgun (WGS) entry which is preliminary data.</text>
</comment>
<evidence type="ECO:0000313" key="1">
    <source>
        <dbReference type="EMBL" id="KAI0093071.1"/>
    </source>
</evidence>
<dbReference type="EMBL" id="MU274902">
    <property type="protein sequence ID" value="KAI0093071.1"/>
    <property type="molecule type" value="Genomic_DNA"/>
</dbReference>
<organism evidence="1 2">
    <name type="scientific">Irpex rosettiformis</name>
    <dbReference type="NCBI Taxonomy" id="378272"/>
    <lineage>
        <taxon>Eukaryota</taxon>
        <taxon>Fungi</taxon>
        <taxon>Dikarya</taxon>
        <taxon>Basidiomycota</taxon>
        <taxon>Agaricomycotina</taxon>
        <taxon>Agaricomycetes</taxon>
        <taxon>Polyporales</taxon>
        <taxon>Irpicaceae</taxon>
        <taxon>Irpex</taxon>
    </lineage>
</organism>
<proteinExistence type="predicted"/>
<reference evidence="1" key="1">
    <citation type="journal article" date="2021" name="Environ. Microbiol.">
        <title>Gene family expansions and transcriptome signatures uncover fungal adaptations to wood decay.</title>
        <authorList>
            <person name="Hage H."/>
            <person name="Miyauchi S."/>
            <person name="Viragh M."/>
            <person name="Drula E."/>
            <person name="Min B."/>
            <person name="Chaduli D."/>
            <person name="Navarro D."/>
            <person name="Favel A."/>
            <person name="Norest M."/>
            <person name="Lesage-Meessen L."/>
            <person name="Balint B."/>
            <person name="Merenyi Z."/>
            <person name="de Eugenio L."/>
            <person name="Morin E."/>
            <person name="Martinez A.T."/>
            <person name="Baldrian P."/>
            <person name="Stursova M."/>
            <person name="Martinez M.J."/>
            <person name="Novotny C."/>
            <person name="Magnuson J.K."/>
            <person name="Spatafora J.W."/>
            <person name="Maurice S."/>
            <person name="Pangilinan J."/>
            <person name="Andreopoulos W."/>
            <person name="LaButti K."/>
            <person name="Hundley H."/>
            <person name="Na H."/>
            <person name="Kuo A."/>
            <person name="Barry K."/>
            <person name="Lipzen A."/>
            <person name="Henrissat B."/>
            <person name="Riley R."/>
            <person name="Ahrendt S."/>
            <person name="Nagy L.G."/>
            <person name="Grigoriev I.V."/>
            <person name="Martin F."/>
            <person name="Rosso M.N."/>
        </authorList>
    </citation>
    <scope>NUCLEOTIDE SEQUENCE</scope>
    <source>
        <strain evidence="1">CBS 384.51</strain>
    </source>
</reference>
<protein>
    <submittedName>
        <fullName evidence="1">Uncharacterized protein</fullName>
    </submittedName>
</protein>
<evidence type="ECO:0000313" key="2">
    <source>
        <dbReference type="Proteomes" id="UP001055072"/>
    </source>
</evidence>
<name>A0ACB8UFX3_9APHY</name>
<keyword evidence="2" id="KW-1185">Reference proteome</keyword>
<accession>A0ACB8UFX3</accession>
<sequence length="1218" mass="133091">MFLSKRERPSDTSPASNKASHIAYKRTSIPSISVVSLLASGSSTGSSAQRRAPLAPLDPQLAPSPSLDDQMPSTSTHTSSRPDRSQRLDSSRDGDVARANIGRQIIARPLDDDDSNIQPFRKRSIPSHNTPRSLPYPPRSTQRRASNTPSVNSTRRPSVPSISNPSQNTHPSGLPSQPTQSLADPGLYGGDDIYSNLSTYTFGAPKVNASQMSDSSDMISPLTRVSGSGSADRTPRPSVSGASGGRRKSYSSKVSDPAEGDDEYEDEDDDARGKARSKMRAIDDGTRRPSLPTNSLAAISTASTPPPSSSSNPDSEASPTSRSSHESELDSSEPEGDEGEAAEFDTDVELDMSHDHHTNGSLDPPMSDAASQRTFGPGSFDHYGYWRSPFDGQSRSKGDDEDEDEDDIDSISPVTFKHEDEEGYDDGDRPLPSLASSRRGSVPWETLSPRSLVSGRDREDSTKTIVAPRGSRSVENLTISSPEPIQSPRRDNRPLDGQGDTSPQDESVAVNDEFQYGPYDLNYILSGVEPRKSWSSGSASYVQAATRRQSGDPYSLAASWDTDLFRNARRPSTATIGSSEDAFTKHVRALDPDYNAREERWSFKRESSDGRGPHRMQLAASPSQTPSVPTPHTMMPQTQEMWRQDFVGRYKVDRLRLPSETRSREKGPQQRVHVRHIPDPYLKGNIRGGPHAVIHKHSRVVAFSIFRHNNVLPPHTRKDRTPFDRSGGILLANKKVQEAYTSTHTTSRLNSHGLLADADSRGYDGSTVIGTPSSISGHSRPSTPGHSDASVRRSGPASIDMTRNSSSPPPPPNENIDRQNAPSSSSSAVALDTASSSDYSGRAGPSSSIKTRSSTMFSQGSHSRYDSADSDDSDSPPRTSHAEAFATVDSSYYEVMRARAAQRHAEDPQPISRLSALRKLFGPQRNASTHGSGSSPAQREGNYNPPWVVLAPRSKQEESQRVIQNLNESFQDVGLLPANSKSTSRGKNHKSKHRQDRRDRQPGSILEKVPKDSLYMLLPLWPGEVYPASKLKEDPTLHPLRVEDRQYLLVYYVPFEDKERRKTDHNKKRSRGSKGPSSSTSGSTVDLPLFLLRSFRVNARLVSYDDLRGTGVRVPSYGLTVTGPMAEAMRYLPSPSIREQRLDEVVICHCTSRNSGMKFDPDGLSKLGLCMPTETPAAMQIPDSVIPEPEEAILTPIGRAAVEMAWLGCMAVTSFGTV</sequence>
<gene>
    <name evidence="1" type="ORF">BDY19DRAFT_1045374</name>
</gene>
<dbReference type="Proteomes" id="UP001055072">
    <property type="component" value="Unassembled WGS sequence"/>
</dbReference>